<organism evidence="2 3">
    <name type="scientific">Candidatus Lloydbacteria bacterium RIFCSPHIGHO2_01_FULL_41_20</name>
    <dbReference type="NCBI Taxonomy" id="1798657"/>
    <lineage>
        <taxon>Bacteria</taxon>
        <taxon>Candidatus Lloydiibacteriota</taxon>
    </lineage>
</organism>
<name>A0A1G2CTS6_9BACT</name>
<feature type="signal peptide" evidence="1">
    <location>
        <begin position="1"/>
        <end position="19"/>
    </location>
</feature>
<dbReference type="Proteomes" id="UP000178841">
    <property type="component" value="Unassembled WGS sequence"/>
</dbReference>
<proteinExistence type="predicted"/>
<sequence length="245" mass="26708">MNKLFVILSALLLAMPAWAANNNFSSYEECNTAVGKKEFSLYTPSILRGAGKARAEAMKYGWKEGPLSEGISPVCVDMPVSVPNVVRRWAPMAPQTRVWRDREGKVRAIVDCGNVIYDARQTAPIFSAAPPVVVATITCNLSDGRVTQVARREDCRETVTTAPAPVVSPAVRRVIVYDDAPPQYAPEYYVPSPVFVEVPLFVGGGFGYARHGHAHHQQRGFVPRTPVGVVPGSRTLRLGPGSRTF</sequence>
<evidence type="ECO:0000313" key="2">
    <source>
        <dbReference type="EMBL" id="OGZ04784.1"/>
    </source>
</evidence>
<dbReference type="EMBL" id="MHLH01000001">
    <property type="protein sequence ID" value="OGZ04784.1"/>
    <property type="molecule type" value="Genomic_DNA"/>
</dbReference>
<keyword evidence="1" id="KW-0732">Signal</keyword>
<reference evidence="2 3" key="1">
    <citation type="journal article" date="2016" name="Nat. Commun.">
        <title>Thousands of microbial genomes shed light on interconnected biogeochemical processes in an aquifer system.</title>
        <authorList>
            <person name="Anantharaman K."/>
            <person name="Brown C.T."/>
            <person name="Hug L.A."/>
            <person name="Sharon I."/>
            <person name="Castelle C.J."/>
            <person name="Probst A.J."/>
            <person name="Thomas B.C."/>
            <person name="Singh A."/>
            <person name="Wilkins M.J."/>
            <person name="Karaoz U."/>
            <person name="Brodie E.L."/>
            <person name="Williams K.H."/>
            <person name="Hubbard S.S."/>
            <person name="Banfield J.F."/>
        </authorList>
    </citation>
    <scope>NUCLEOTIDE SEQUENCE [LARGE SCALE GENOMIC DNA]</scope>
</reference>
<gene>
    <name evidence="2" type="ORF">A2648_00735</name>
</gene>
<protein>
    <submittedName>
        <fullName evidence="2">Uncharacterized protein</fullName>
    </submittedName>
</protein>
<feature type="chain" id="PRO_5009582392" evidence="1">
    <location>
        <begin position="20"/>
        <end position="245"/>
    </location>
</feature>
<evidence type="ECO:0000313" key="3">
    <source>
        <dbReference type="Proteomes" id="UP000178841"/>
    </source>
</evidence>
<comment type="caution">
    <text evidence="2">The sequence shown here is derived from an EMBL/GenBank/DDBJ whole genome shotgun (WGS) entry which is preliminary data.</text>
</comment>
<accession>A0A1G2CTS6</accession>
<dbReference type="AlphaFoldDB" id="A0A1G2CTS6"/>
<evidence type="ECO:0000256" key="1">
    <source>
        <dbReference type="SAM" id="SignalP"/>
    </source>
</evidence>